<organism evidence="1 2">
    <name type="scientific">Caerostris darwini</name>
    <dbReference type="NCBI Taxonomy" id="1538125"/>
    <lineage>
        <taxon>Eukaryota</taxon>
        <taxon>Metazoa</taxon>
        <taxon>Ecdysozoa</taxon>
        <taxon>Arthropoda</taxon>
        <taxon>Chelicerata</taxon>
        <taxon>Arachnida</taxon>
        <taxon>Araneae</taxon>
        <taxon>Araneomorphae</taxon>
        <taxon>Entelegynae</taxon>
        <taxon>Araneoidea</taxon>
        <taxon>Araneidae</taxon>
        <taxon>Caerostris</taxon>
    </lineage>
</organism>
<protein>
    <submittedName>
        <fullName evidence="1">Uncharacterized protein</fullName>
    </submittedName>
</protein>
<accession>A0AAV4VBU3</accession>
<reference evidence="1 2" key="1">
    <citation type="submission" date="2021-06" db="EMBL/GenBank/DDBJ databases">
        <title>Caerostris darwini draft genome.</title>
        <authorList>
            <person name="Kono N."/>
            <person name="Arakawa K."/>
        </authorList>
    </citation>
    <scope>NUCLEOTIDE SEQUENCE [LARGE SCALE GENOMIC DNA]</scope>
</reference>
<evidence type="ECO:0000313" key="1">
    <source>
        <dbReference type="EMBL" id="GIY67712.1"/>
    </source>
</evidence>
<name>A0AAV4VBU3_9ARAC</name>
<proteinExistence type="predicted"/>
<gene>
    <name evidence="1" type="ORF">CDAR_35831</name>
</gene>
<evidence type="ECO:0000313" key="2">
    <source>
        <dbReference type="Proteomes" id="UP001054837"/>
    </source>
</evidence>
<sequence>MGYRECVMSARNWSAPPTQSPYSTTTNSAAAENDFLLRVIGVLFDDSNVINLLTVTVGTFGTTAVSD</sequence>
<dbReference type="AlphaFoldDB" id="A0AAV4VBU3"/>
<dbReference type="EMBL" id="BPLQ01012768">
    <property type="protein sequence ID" value="GIY67712.1"/>
    <property type="molecule type" value="Genomic_DNA"/>
</dbReference>
<dbReference type="Proteomes" id="UP001054837">
    <property type="component" value="Unassembled WGS sequence"/>
</dbReference>
<comment type="caution">
    <text evidence="1">The sequence shown here is derived from an EMBL/GenBank/DDBJ whole genome shotgun (WGS) entry which is preliminary data.</text>
</comment>
<keyword evidence="2" id="KW-1185">Reference proteome</keyword>